<dbReference type="AlphaFoldDB" id="A0A2T3AFI5"/>
<reference evidence="1 2" key="1">
    <citation type="journal article" date="2018" name="Mycol. Prog.">
        <title>Coniella lustricola, a new species from submerged detritus.</title>
        <authorList>
            <person name="Raudabaugh D.B."/>
            <person name="Iturriaga T."/>
            <person name="Carver A."/>
            <person name="Mondo S."/>
            <person name="Pangilinan J."/>
            <person name="Lipzen A."/>
            <person name="He G."/>
            <person name="Amirebrahimi M."/>
            <person name="Grigoriev I.V."/>
            <person name="Miller A.N."/>
        </authorList>
    </citation>
    <scope>NUCLEOTIDE SEQUENCE [LARGE SCALE GENOMIC DNA]</scope>
    <source>
        <strain evidence="1 2">B22-T-1</strain>
    </source>
</reference>
<evidence type="ECO:0000313" key="2">
    <source>
        <dbReference type="Proteomes" id="UP000241462"/>
    </source>
</evidence>
<protein>
    <submittedName>
        <fullName evidence="1">Uncharacterized protein</fullName>
    </submittedName>
</protein>
<evidence type="ECO:0000313" key="1">
    <source>
        <dbReference type="EMBL" id="PSR94574.1"/>
    </source>
</evidence>
<proteinExistence type="predicted"/>
<sequence length="386" mass="42837">MVLAYDPGGGRRAICRLEMQSAKQCDELLLTLYFLWGRFCPPPPSIASIAEWASGNALLYLAAAHGCTAAQESSQRQDTDLDMTLNKMVSRYLPGNDRAARVAAVEGGWWAEFGKRASTPPGRLKTGYTDREWVHILIWSFQTGVDAVGCQVWLRYVCVSTRECCVYNFSVGRRRHCQCCCCCCCYFRRRRESRRGAGCRLKIDEVGPKVPCNMTVAFSQANIAPCSCRRGQVPAMIGAAMAALVSWARGQPVFSDLTTVSQPSNGKWPDKRWNMARLTLGSMHTTIPSWLPPPRLGALPSWPRCMLWRAPDRLGRAMLLAQASRPSSLSKREGRHGQRHACWYKTQWVQAERTSGCGNATDASALPLAIVPRASTQQQVQDGRAS</sequence>
<dbReference type="EMBL" id="KZ678396">
    <property type="protein sequence ID" value="PSR94574.1"/>
    <property type="molecule type" value="Genomic_DNA"/>
</dbReference>
<accession>A0A2T3AFI5</accession>
<keyword evidence="2" id="KW-1185">Reference proteome</keyword>
<dbReference type="InParanoid" id="A0A2T3AFI5"/>
<name>A0A2T3AFI5_9PEZI</name>
<dbReference type="Proteomes" id="UP000241462">
    <property type="component" value="Unassembled WGS sequence"/>
</dbReference>
<organism evidence="1 2">
    <name type="scientific">Coniella lustricola</name>
    <dbReference type="NCBI Taxonomy" id="2025994"/>
    <lineage>
        <taxon>Eukaryota</taxon>
        <taxon>Fungi</taxon>
        <taxon>Dikarya</taxon>
        <taxon>Ascomycota</taxon>
        <taxon>Pezizomycotina</taxon>
        <taxon>Sordariomycetes</taxon>
        <taxon>Sordariomycetidae</taxon>
        <taxon>Diaporthales</taxon>
        <taxon>Schizoparmaceae</taxon>
        <taxon>Coniella</taxon>
    </lineage>
</organism>
<gene>
    <name evidence="1" type="ORF">BD289DRAFT_426993</name>
</gene>